<dbReference type="InterPro" id="IPR009057">
    <property type="entry name" value="Homeodomain-like_sf"/>
</dbReference>
<dbReference type="Pfam" id="PF12833">
    <property type="entry name" value="HTH_18"/>
    <property type="match status" value="1"/>
</dbReference>
<dbReference type="HOGENOM" id="CLU_000445_88_3_10"/>
<protein>
    <submittedName>
        <fullName evidence="5">Helix-turn-helix-domain containing protein AraC type</fullName>
    </submittedName>
</protein>
<reference evidence="5 6" key="1">
    <citation type="journal article" date="2009" name="Stand. Genomic Sci.">
        <title>Complete genome sequence of Pedobacter heparinus type strain (HIM 762-3).</title>
        <authorList>
            <person name="Han C."/>
            <person name="Spring S."/>
            <person name="Lapidus A."/>
            <person name="Del Rio T.G."/>
            <person name="Tice H."/>
            <person name="Copeland A."/>
            <person name="Cheng J.F."/>
            <person name="Lucas S."/>
            <person name="Chen F."/>
            <person name="Nolan M."/>
            <person name="Bruce D."/>
            <person name="Goodwin L."/>
            <person name="Pitluck S."/>
            <person name="Ivanova N."/>
            <person name="Mavromatis K."/>
            <person name="Mikhailova N."/>
            <person name="Pati A."/>
            <person name="Chen A."/>
            <person name="Palaniappan K."/>
            <person name="Land M."/>
            <person name="Hauser L."/>
            <person name="Chang Y.J."/>
            <person name="Jeffries C.C."/>
            <person name="Saunders E."/>
            <person name="Chertkov O."/>
            <person name="Brettin T."/>
            <person name="Goker M."/>
            <person name="Rohde M."/>
            <person name="Bristow J."/>
            <person name="Eisen J.A."/>
            <person name="Markowitz V."/>
            <person name="Hugenholtz P."/>
            <person name="Kyrpides N.C."/>
            <person name="Klenk H.P."/>
            <person name="Detter J.C."/>
        </authorList>
    </citation>
    <scope>NUCLEOTIDE SEQUENCE [LARGE SCALE GENOMIC DNA]</scope>
    <source>
        <strain evidence="6">ATCC 13125 / DSM 2366 / CIP 104194 / JCM 7457 / NBRC 12017 / NCIMB 9290 / NRRL B-14731 / HIM 762-3</strain>
    </source>
</reference>
<dbReference type="eggNOG" id="COG2207">
    <property type="taxonomic scope" value="Bacteria"/>
</dbReference>
<dbReference type="PANTHER" id="PTHR43280:SF27">
    <property type="entry name" value="TRANSCRIPTIONAL REGULATOR MTLR"/>
    <property type="match status" value="1"/>
</dbReference>
<evidence type="ECO:0000313" key="6">
    <source>
        <dbReference type="Proteomes" id="UP000000852"/>
    </source>
</evidence>
<name>C6XTJ9_PEDHD</name>
<dbReference type="Proteomes" id="UP000000852">
    <property type="component" value="Chromosome"/>
</dbReference>
<dbReference type="Gene3D" id="1.10.10.60">
    <property type="entry name" value="Homeodomain-like"/>
    <property type="match status" value="2"/>
</dbReference>
<evidence type="ECO:0000256" key="1">
    <source>
        <dbReference type="ARBA" id="ARBA00023015"/>
    </source>
</evidence>
<dbReference type="GO" id="GO:0003700">
    <property type="term" value="F:DNA-binding transcription factor activity"/>
    <property type="evidence" value="ECO:0007669"/>
    <property type="project" value="InterPro"/>
</dbReference>
<dbReference type="SMART" id="SM00342">
    <property type="entry name" value="HTH_ARAC"/>
    <property type="match status" value="1"/>
</dbReference>
<dbReference type="Gene3D" id="2.60.120.10">
    <property type="entry name" value="Jelly Rolls"/>
    <property type="match status" value="1"/>
</dbReference>
<keyword evidence="2" id="KW-0238">DNA-binding</keyword>
<accession>C6XTJ9</accession>
<evidence type="ECO:0000256" key="3">
    <source>
        <dbReference type="ARBA" id="ARBA00023163"/>
    </source>
</evidence>
<dbReference type="InterPro" id="IPR018060">
    <property type="entry name" value="HTH_AraC"/>
</dbReference>
<dbReference type="KEGG" id="phe:Phep_3586"/>
<dbReference type="SUPFAM" id="SSF51182">
    <property type="entry name" value="RmlC-like cupins"/>
    <property type="match status" value="1"/>
</dbReference>
<evidence type="ECO:0000259" key="4">
    <source>
        <dbReference type="PROSITE" id="PS01124"/>
    </source>
</evidence>
<dbReference type="EMBL" id="CP001681">
    <property type="protein sequence ID" value="ACU05777.1"/>
    <property type="molecule type" value="Genomic_DNA"/>
</dbReference>
<dbReference type="InterPro" id="IPR011051">
    <property type="entry name" value="RmlC_Cupin_sf"/>
</dbReference>
<dbReference type="STRING" id="485917.Phep_3586"/>
<dbReference type="OrthoDB" id="1410704at2"/>
<dbReference type="RefSeq" id="WP_015809386.1">
    <property type="nucleotide sequence ID" value="NC_013061.1"/>
</dbReference>
<sequence>MKDFIEQVLKATTSTITLAEGSAYHALNNFHNHQEIELVYVRSGEGTFSIGHTSKRISSGAMILIGTNIPHMFKFESNRYYDYAMKHAKRIVPLQLLTLHFDPYKLGNDFLKLPENIVIKDLLDKAKKGLLIPEQTKLAVIEYLKKIESSLHYEQLPLVLQLLNKIGVSEEIVGLSAYNEKKTFKKIDETRLTMVYLYTMDNFYKEIKLEQIANVIHMVPNAFCHYFKSRTGRTYFDFLIAVRIEHACKLLRESNDSVNSVCRDSGFSNLSNFNRYFKLQTEKSPLEYRRSFRN</sequence>
<dbReference type="Pfam" id="PF07883">
    <property type="entry name" value="Cupin_2"/>
    <property type="match status" value="1"/>
</dbReference>
<dbReference type="InterPro" id="IPR013096">
    <property type="entry name" value="Cupin_2"/>
</dbReference>
<feature type="domain" description="HTH araC/xylS-type" evidence="4">
    <location>
        <begin position="193"/>
        <end position="291"/>
    </location>
</feature>
<keyword evidence="1" id="KW-0805">Transcription regulation</keyword>
<dbReference type="eggNOG" id="COG0662">
    <property type="taxonomic scope" value="Bacteria"/>
</dbReference>
<dbReference type="AlphaFoldDB" id="C6XTJ9"/>
<dbReference type="GO" id="GO:0043565">
    <property type="term" value="F:sequence-specific DNA binding"/>
    <property type="evidence" value="ECO:0007669"/>
    <property type="project" value="InterPro"/>
</dbReference>
<proteinExistence type="predicted"/>
<keyword evidence="3" id="KW-0804">Transcription</keyword>
<dbReference type="SUPFAM" id="SSF46689">
    <property type="entry name" value="Homeodomain-like"/>
    <property type="match status" value="1"/>
</dbReference>
<keyword evidence="6" id="KW-1185">Reference proteome</keyword>
<dbReference type="PROSITE" id="PS01124">
    <property type="entry name" value="HTH_ARAC_FAMILY_2"/>
    <property type="match status" value="1"/>
</dbReference>
<organism evidence="5 6">
    <name type="scientific">Pedobacter heparinus (strain ATCC 13125 / DSM 2366 / CIP 104194 / JCM 7457 / NBRC 12017 / NCIMB 9290 / NRRL B-14731 / HIM 762-3)</name>
    <dbReference type="NCBI Taxonomy" id="485917"/>
    <lineage>
        <taxon>Bacteria</taxon>
        <taxon>Pseudomonadati</taxon>
        <taxon>Bacteroidota</taxon>
        <taxon>Sphingobacteriia</taxon>
        <taxon>Sphingobacteriales</taxon>
        <taxon>Sphingobacteriaceae</taxon>
        <taxon>Pedobacter</taxon>
    </lineage>
</organism>
<dbReference type="InterPro" id="IPR014710">
    <property type="entry name" value="RmlC-like_jellyroll"/>
</dbReference>
<dbReference type="PANTHER" id="PTHR43280">
    <property type="entry name" value="ARAC-FAMILY TRANSCRIPTIONAL REGULATOR"/>
    <property type="match status" value="1"/>
</dbReference>
<gene>
    <name evidence="5" type="ordered locus">Phep_3586</name>
</gene>
<dbReference type="InterPro" id="IPR018062">
    <property type="entry name" value="HTH_AraC-typ_CS"/>
</dbReference>
<dbReference type="PROSITE" id="PS00041">
    <property type="entry name" value="HTH_ARAC_FAMILY_1"/>
    <property type="match status" value="1"/>
</dbReference>
<evidence type="ECO:0000256" key="2">
    <source>
        <dbReference type="ARBA" id="ARBA00023125"/>
    </source>
</evidence>
<evidence type="ECO:0000313" key="5">
    <source>
        <dbReference type="EMBL" id="ACU05777.1"/>
    </source>
</evidence>